<dbReference type="InterPro" id="IPR001245">
    <property type="entry name" value="Ser-Thr/Tyr_kinase_cat_dom"/>
</dbReference>
<feature type="region of interest" description="Disordered" evidence="2">
    <location>
        <begin position="565"/>
        <end position="611"/>
    </location>
</feature>
<evidence type="ECO:0000313" key="4">
    <source>
        <dbReference type="EMBL" id="MBW97730.1"/>
    </source>
</evidence>
<feature type="region of interest" description="Disordered" evidence="2">
    <location>
        <begin position="1"/>
        <end position="28"/>
    </location>
</feature>
<dbReference type="CDD" id="cd06410">
    <property type="entry name" value="PB1_UP2"/>
    <property type="match status" value="1"/>
</dbReference>
<keyword evidence="1" id="KW-0067">ATP-binding</keyword>
<dbReference type="FunFam" id="3.10.20.90:FF:000058">
    <property type="entry name" value="Octicosapeptide/phox/Bem1p domain kinase superfamily protein"/>
    <property type="match status" value="1"/>
</dbReference>
<evidence type="ECO:0000256" key="1">
    <source>
        <dbReference type="PROSITE-ProRule" id="PRU10141"/>
    </source>
</evidence>
<reference evidence="4" key="1">
    <citation type="submission" date="2018-02" db="EMBL/GenBank/DDBJ databases">
        <title>Rhizophora mucronata_Transcriptome.</title>
        <authorList>
            <person name="Meera S.P."/>
            <person name="Sreeshan A."/>
            <person name="Augustine A."/>
        </authorList>
    </citation>
    <scope>NUCLEOTIDE SEQUENCE</scope>
    <source>
        <tissue evidence="4">Leaf</tissue>
    </source>
</reference>
<dbReference type="PANTHER" id="PTHR31066:SF97">
    <property type="entry name" value="OS03G0401100 PROTEIN"/>
    <property type="match status" value="1"/>
</dbReference>
<feature type="domain" description="Protein kinase" evidence="3">
    <location>
        <begin position="1024"/>
        <end position="1123"/>
    </location>
</feature>
<proteinExistence type="predicted"/>
<dbReference type="PROSITE" id="PS00107">
    <property type="entry name" value="PROTEIN_KINASE_ATP"/>
    <property type="match status" value="1"/>
</dbReference>
<dbReference type="SMART" id="SM00666">
    <property type="entry name" value="PB1"/>
    <property type="match status" value="1"/>
</dbReference>
<dbReference type="EMBL" id="GGEC01017247">
    <property type="protein sequence ID" value="MBW97730.1"/>
    <property type="molecule type" value="Transcribed_RNA"/>
</dbReference>
<dbReference type="GO" id="GO:0005524">
    <property type="term" value="F:ATP binding"/>
    <property type="evidence" value="ECO:0007669"/>
    <property type="project" value="UniProtKB-UniRule"/>
</dbReference>
<dbReference type="SUPFAM" id="SSF54277">
    <property type="entry name" value="CAD &amp; PB1 domains"/>
    <property type="match status" value="1"/>
</dbReference>
<feature type="compositionally biased region" description="Polar residues" evidence="2">
    <location>
        <begin position="565"/>
        <end position="577"/>
    </location>
</feature>
<dbReference type="InterPro" id="IPR000270">
    <property type="entry name" value="PB1_dom"/>
</dbReference>
<dbReference type="Gene3D" id="3.30.200.20">
    <property type="entry name" value="Phosphorylase Kinase, domain 1"/>
    <property type="match status" value="1"/>
</dbReference>
<sequence length="1123" mass="124473">MERDTNDVEAERFDRHKKGSYNSREPGHDGFQLLSQACLRDRVSSGNANVGLPDLNGSKAKPVLNFSIQTGEEFALEFMRDRVNPKKPFIPNAGVNPNCATSYMELKGILGISHTGSESESDISMLTMVENGPREVEGRNSSLYDEKSNYGSIQSVPWTSSGYESRGVINGHGSAAASDSFSKRMKVLCSFGGKILPRPSDRKLRYVGGETRIMRITRDISFQQLKQKILAIYSEAHVMKYQLAGEDLDALVSVSCDEDLLNMMEEWNEVEVEDRGGSQKLRMFLFSMKDLEDAQFSMGSIEGDSEMQFVFAVNGMDMGSQRSVIMQDAENSSGNKLAELDRSSIDREMSQVSTVSVGISTSPLTGTFHSSQPTFQNSSNAYETYAQFYPGQIMDHIEAKQLPLHHGYKTSNYSPLGEFPYSTTLHGLADQHRWMNEWEPHNGFQLQDSHFSGKDVKPTSDPSVQQAVDAEMTRPPGKVYPVPLDEVRTVPMPEGSFEVQNSHVLVNEVKATPDPSIQLATDAEKVRPLENAYLVPVDDISVAVSIQGQDAYSLSPKTDGKYQQTKVSSCADATNTVPVPKSSLEDDQDSTSSSVFGPGHADPLSNPTDLSYLEPSLLSQRGYYSERIPREQAELLNRLSKSDDTFDSQFLISHADIAEQIQITESVENLHQGNLVAQTEPSVLARKLANADIQTIHDGLGQHQKNKNFTDPASHMKTKVSDSEAVLECGSKLAVPCDVDAQDSEKRVRVLSADYEIDNGTANLKKVVAEGTGEAGCQHPVTAQAISVMDHKDSVPDDHNCRDSANNDIARDNNVGHLELPKKHGGIQIDIYDRFPRDLFSDIFSKGIFTEDGFGFSPAHKEGAGVSVNMENHEPKHWSYFQKLAQEELVQKVVSPTEQDHIGAPSAFMKVENGNPQSYLHMPLTIEGVSLGHQYSRLKFGQNNQNDLPGIRGAESTMLSDFDDSKVKEPESMQFDAVIENPKSPESQYEDENLVNRNIGLPPFDPSLVDFDVNTLQIIKNEDLEELRELGSGSFGTVYHGKWRGTDVAIKRLKKICFTGRSSEQERLILEFWHEAEILSTLHHPNVLAFYGVVQDGPEGTLATVTEYMVDGSLRHVLLQKDR</sequence>
<evidence type="ECO:0000256" key="2">
    <source>
        <dbReference type="SAM" id="MobiDB-lite"/>
    </source>
</evidence>
<dbReference type="InterPro" id="IPR011009">
    <property type="entry name" value="Kinase-like_dom_sf"/>
</dbReference>
<dbReference type="FunFam" id="3.30.200.20:FF:000081">
    <property type="entry name" value="Octicosapeptide/phox/Bem1p domain kinase superfamily protein"/>
    <property type="match status" value="1"/>
</dbReference>
<dbReference type="SUPFAM" id="SSF56112">
    <property type="entry name" value="Protein kinase-like (PK-like)"/>
    <property type="match status" value="1"/>
</dbReference>
<accession>A0A2P2JWA4</accession>
<dbReference type="InterPro" id="IPR000719">
    <property type="entry name" value="Prot_kinase_dom"/>
</dbReference>
<keyword evidence="1" id="KW-0547">Nucleotide-binding</keyword>
<dbReference type="AlphaFoldDB" id="A0A2P2JWA4"/>
<dbReference type="Pfam" id="PF07714">
    <property type="entry name" value="PK_Tyr_Ser-Thr"/>
    <property type="match status" value="1"/>
</dbReference>
<dbReference type="PANTHER" id="PTHR31066">
    <property type="entry name" value="OS05G0427100 PROTEIN-RELATED"/>
    <property type="match status" value="1"/>
</dbReference>
<protein>
    <recommendedName>
        <fullName evidence="3">Protein kinase domain-containing protein</fullName>
    </recommendedName>
</protein>
<feature type="binding site" evidence="1">
    <location>
        <position position="1051"/>
    </location>
    <ligand>
        <name>ATP</name>
        <dbReference type="ChEBI" id="CHEBI:30616"/>
    </ligand>
</feature>
<dbReference type="Gene3D" id="3.10.20.90">
    <property type="entry name" value="Phosphatidylinositol 3-kinase Catalytic Subunit, Chain A, domain 1"/>
    <property type="match status" value="1"/>
</dbReference>
<organism evidence="4">
    <name type="scientific">Rhizophora mucronata</name>
    <name type="common">Asiatic mangrove</name>
    <dbReference type="NCBI Taxonomy" id="61149"/>
    <lineage>
        <taxon>Eukaryota</taxon>
        <taxon>Viridiplantae</taxon>
        <taxon>Streptophyta</taxon>
        <taxon>Embryophyta</taxon>
        <taxon>Tracheophyta</taxon>
        <taxon>Spermatophyta</taxon>
        <taxon>Magnoliopsida</taxon>
        <taxon>eudicotyledons</taxon>
        <taxon>Gunneridae</taxon>
        <taxon>Pentapetalae</taxon>
        <taxon>rosids</taxon>
        <taxon>fabids</taxon>
        <taxon>Malpighiales</taxon>
        <taxon>Rhizophoraceae</taxon>
        <taxon>Rhizophora</taxon>
    </lineage>
</organism>
<name>A0A2P2JWA4_RHIMU</name>
<dbReference type="InterPro" id="IPR053198">
    <property type="entry name" value="Gynoecium_Dev_Regulator"/>
</dbReference>
<dbReference type="PROSITE" id="PS50011">
    <property type="entry name" value="PROTEIN_KINASE_DOM"/>
    <property type="match status" value="1"/>
</dbReference>
<dbReference type="InterPro" id="IPR017441">
    <property type="entry name" value="Protein_kinase_ATP_BS"/>
</dbReference>
<dbReference type="Pfam" id="PF00564">
    <property type="entry name" value="PB1"/>
    <property type="match status" value="1"/>
</dbReference>
<feature type="compositionally biased region" description="Basic and acidic residues" evidence="2">
    <location>
        <begin position="1"/>
        <end position="14"/>
    </location>
</feature>
<dbReference type="GO" id="GO:0004672">
    <property type="term" value="F:protein kinase activity"/>
    <property type="evidence" value="ECO:0007669"/>
    <property type="project" value="InterPro"/>
</dbReference>
<evidence type="ECO:0000259" key="3">
    <source>
        <dbReference type="PROSITE" id="PS50011"/>
    </source>
</evidence>